<protein>
    <submittedName>
        <fullName evidence="1">Uncharacterized protein</fullName>
    </submittedName>
</protein>
<reference evidence="1" key="1">
    <citation type="submission" date="2018-02" db="EMBL/GenBank/DDBJ databases">
        <title>Rhizophora mucronata_Transcriptome.</title>
        <authorList>
            <person name="Meera S.P."/>
            <person name="Sreeshan A."/>
            <person name="Augustine A."/>
        </authorList>
    </citation>
    <scope>NUCLEOTIDE SEQUENCE</scope>
    <source>
        <tissue evidence="1">Leaf</tissue>
    </source>
</reference>
<dbReference type="AlphaFoldDB" id="A0A2P2PCC7"/>
<accession>A0A2P2PCC7</accession>
<evidence type="ECO:0000313" key="1">
    <source>
        <dbReference type="EMBL" id="MBX52394.1"/>
    </source>
</evidence>
<sequence>MQPCSCFHKEAISSTWSCYPQVTME</sequence>
<proteinExistence type="predicted"/>
<organism evidence="1">
    <name type="scientific">Rhizophora mucronata</name>
    <name type="common">Asiatic mangrove</name>
    <dbReference type="NCBI Taxonomy" id="61149"/>
    <lineage>
        <taxon>Eukaryota</taxon>
        <taxon>Viridiplantae</taxon>
        <taxon>Streptophyta</taxon>
        <taxon>Embryophyta</taxon>
        <taxon>Tracheophyta</taxon>
        <taxon>Spermatophyta</taxon>
        <taxon>Magnoliopsida</taxon>
        <taxon>eudicotyledons</taxon>
        <taxon>Gunneridae</taxon>
        <taxon>Pentapetalae</taxon>
        <taxon>rosids</taxon>
        <taxon>fabids</taxon>
        <taxon>Malpighiales</taxon>
        <taxon>Rhizophoraceae</taxon>
        <taxon>Rhizophora</taxon>
    </lineage>
</organism>
<dbReference type="EMBL" id="GGEC01071910">
    <property type="protein sequence ID" value="MBX52394.1"/>
    <property type="molecule type" value="Transcribed_RNA"/>
</dbReference>
<name>A0A2P2PCC7_RHIMU</name>